<accession>A0ABT8KF92</accession>
<dbReference type="EMBL" id="JAROCF010000001">
    <property type="protein sequence ID" value="MDN4616116.1"/>
    <property type="molecule type" value="Genomic_DNA"/>
</dbReference>
<keyword evidence="3 4" id="KW-0732">Signal</keyword>
<name>A0ABT8KF92_9MICO</name>
<evidence type="ECO:0000313" key="6">
    <source>
        <dbReference type="Proteomes" id="UP001174208"/>
    </source>
</evidence>
<evidence type="ECO:0000256" key="4">
    <source>
        <dbReference type="SAM" id="SignalP"/>
    </source>
</evidence>
<dbReference type="PANTHER" id="PTHR30061">
    <property type="entry name" value="MALTOSE-BINDING PERIPLASMIC PROTEIN"/>
    <property type="match status" value="1"/>
</dbReference>
<evidence type="ECO:0000256" key="1">
    <source>
        <dbReference type="ARBA" id="ARBA00008520"/>
    </source>
</evidence>
<dbReference type="Pfam" id="PF13416">
    <property type="entry name" value="SBP_bac_8"/>
    <property type="match status" value="1"/>
</dbReference>
<sequence length="450" mass="48313">MKRKLVGLAAVATASALVLAGCASGGGSSDASTDGKGKTVTLWLVGSDTPDELRNYLKTEFNKETGATLKIEQQDWSDIVTKLTTSLPDANNTPDVTEMGNTQSPTFTNVGAFLDISDMYKDLGGDDLLQSFVEAGKVDGKNYTLPYYFGSRYMFYRKDVYQAAGVSVPTTLDQFNTAVADITAKNPKNIPNFSGFFLGGQDWRDGISWIFANGGDIAKKDGDKWSATLESEESLKGLQQLQDIYKNASKAPNDAKDSNQYIYLNDTDQTLDADGNKTGDTSLAAATIMAPGWAHWSIGDLSEKDGKPVRTWNDATFGTYVLPGNDGKPAPVFAGGSNIGISAKSKNPGLSKTLLKIIFSKEYQEMLGKNGLGPANEKYTSSLGDDQFAKALIESASNSKLTPAAPGWAKVEAGNVMEEFFSKIRDASDLKALAKEYDAKIDALLNEKNG</sequence>
<dbReference type="PANTHER" id="PTHR30061:SF50">
    <property type="entry name" value="MALTOSE_MALTODEXTRIN-BINDING PERIPLASMIC PROTEIN"/>
    <property type="match status" value="1"/>
</dbReference>
<dbReference type="RefSeq" id="WP_301212227.1">
    <property type="nucleotide sequence ID" value="NZ_JAROCF010000001.1"/>
</dbReference>
<dbReference type="SUPFAM" id="SSF53850">
    <property type="entry name" value="Periplasmic binding protein-like II"/>
    <property type="match status" value="1"/>
</dbReference>
<dbReference type="Gene3D" id="3.40.190.10">
    <property type="entry name" value="Periplasmic binding protein-like II"/>
    <property type="match status" value="1"/>
</dbReference>
<comment type="caution">
    <text evidence="5">The sequence shown here is derived from an EMBL/GenBank/DDBJ whole genome shotgun (WGS) entry which is preliminary data.</text>
</comment>
<gene>
    <name evidence="5" type="ORF">P5G50_16840</name>
</gene>
<feature type="signal peptide" evidence="4">
    <location>
        <begin position="1"/>
        <end position="20"/>
    </location>
</feature>
<reference evidence="5" key="1">
    <citation type="submission" date="2023-06" db="EMBL/GenBank/DDBJ databases">
        <title>MT1 and MT2 Draft Genomes of Novel Species.</title>
        <authorList>
            <person name="Venkateswaran K."/>
        </authorList>
    </citation>
    <scope>NUCLEOTIDE SEQUENCE</scope>
    <source>
        <strain evidence="5">F6_8S_P_1B</strain>
    </source>
</reference>
<evidence type="ECO:0000313" key="5">
    <source>
        <dbReference type="EMBL" id="MDN4616116.1"/>
    </source>
</evidence>
<keyword evidence="2" id="KW-0813">Transport</keyword>
<feature type="chain" id="PRO_5045293516" evidence="4">
    <location>
        <begin position="21"/>
        <end position="450"/>
    </location>
</feature>
<proteinExistence type="inferred from homology"/>
<dbReference type="Proteomes" id="UP001174208">
    <property type="component" value="Unassembled WGS sequence"/>
</dbReference>
<protein>
    <submittedName>
        <fullName evidence="5">Extracellular solute-binding protein</fullName>
    </submittedName>
</protein>
<dbReference type="InterPro" id="IPR006059">
    <property type="entry name" value="SBP"/>
</dbReference>
<comment type="similarity">
    <text evidence="1">Belongs to the bacterial solute-binding protein 1 family.</text>
</comment>
<keyword evidence="6" id="KW-1185">Reference proteome</keyword>
<evidence type="ECO:0000256" key="2">
    <source>
        <dbReference type="ARBA" id="ARBA00022448"/>
    </source>
</evidence>
<evidence type="ECO:0000256" key="3">
    <source>
        <dbReference type="ARBA" id="ARBA00022729"/>
    </source>
</evidence>
<dbReference type="PROSITE" id="PS51257">
    <property type="entry name" value="PROKAR_LIPOPROTEIN"/>
    <property type="match status" value="1"/>
</dbReference>
<organism evidence="5 6">
    <name type="scientific">Leifsonia williamsii</name>
    <dbReference type="NCBI Taxonomy" id="3035919"/>
    <lineage>
        <taxon>Bacteria</taxon>
        <taxon>Bacillati</taxon>
        <taxon>Actinomycetota</taxon>
        <taxon>Actinomycetes</taxon>
        <taxon>Micrococcales</taxon>
        <taxon>Microbacteriaceae</taxon>
        <taxon>Leifsonia</taxon>
    </lineage>
</organism>